<dbReference type="Pfam" id="PF05194">
    <property type="entry name" value="UreE_C"/>
    <property type="match status" value="1"/>
</dbReference>
<comment type="caution">
    <text evidence="7">The sequence shown here is derived from an EMBL/GenBank/DDBJ whole genome shotgun (WGS) entry which is preliminary data.</text>
</comment>
<dbReference type="InterPro" id="IPR036118">
    <property type="entry name" value="UreE_N_sf"/>
</dbReference>
<name>A0A928X0S1_LEPEC</name>
<dbReference type="SUPFAM" id="SSF69737">
    <property type="entry name" value="Urease metallochaperone UreE, C-terminal domain"/>
    <property type="match status" value="1"/>
</dbReference>
<evidence type="ECO:0000256" key="3">
    <source>
        <dbReference type="ARBA" id="ARBA00022596"/>
    </source>
</evidence>
<dbReference type="Gene3D" id="3.30.70.790">
    <property type="entry name" value="UreE, C-terminal domain"/>
    <property type="match status" value="1"/>
</dbReference>
<dbReference type="GO" id="GO:0016151">
    <property type="term" value="F:nickel cation binding"/>
    <property type="evidence" value="ECO:0007669"/>
    <property type="project" value="UniProtKB-UniRule"/>
</dbReference>
<dbReference type="GO" id="GO:0065003">
    <property type="term" value="P:protein-containing complex assembly"/>
    <property type="evidence" value="ECO:0007669"/>
    <property type="project" value="InterPro"/>
</dbReference>
<keyword evidence="8" id="KW-1185">Reference proteome</keyword>
<comment type="similarity">
    <text evidence="5">Belongs to the UreE family.</text>
</comment>
<dbReference type="SMART" id="SM00988">
    <property type="entry name" value="UreE_N"/>
    <property type="match status" value="1"/>
</dbReference>
<dbReference type="RefSeq" id="WP_193990908.1">
    <property type="nucleotide sequence ID" value="NZ_JADEXP010000016.1"/>
</dbReference>
<dbReference type="Gene3D" id="2.60.260.20">
    <property type="entry name" value="Urease metallochaperone UreE, N-terminal domain"/>
    <property type="match status" value="1"/>
</dbReference>
<dbReference type="GO" id="GO:0051082">
    <property type="term" value="F:unfolded protein binding"/>
    <property type="evidence" value="ECO:0007669"/>
    <property type="project" value="UniProtKB-UniRule"/>
</dbReference>
<dbReference type="GO" id="GO:0006457">
    <property type="term" value="P:protein folding"/>
    <property type="evidence" value="ECO:0007669"/>
    <property type="project" value="InterPro"/>
</dbReference>
<sequence>MYVFTQKGSPTSEPTLTLELTADERTRSRYRYMISSEITDRGEAVLDLSTRAGQPDTQDEIYLELPRGTVLRHGDCLRGDDHQQVLRIVAKPEPVLTVRAQAGAESSLLLRAAYHLGNRHVALEVGADYLRLVPDSVLESMLHQLGMTVIAETMPFQPESGAYGHHH</sequence>
<dbReference type="GO" id="GO:0019627">
    <property type="term" value="P:urea metabolic process"/>
    <property type="evidence" value="ECO:0007669"/>
    <property type="project" value="InterPro"/>
</dbReference>
<reference evidence="7" key="1">
    <citation type="submission" date="2020-10" db="EMBL/GenBank/DDBJ databases">
        <authorList>
            <person name="Castelo-Branco R."/>
            <person name="Eusebio N."/>
            <person name="Adriana R."/>
            <person name="Vieira A."/>
            <person name="Brugerolle De Fraissinette N."/>
            <person name="Rezende De Castro R."/>
            <person name="Schneider M.P."/>
            <person name="Vasconcelos V."/>
            <person name="Leao P.N."/>
        </authorList>
    </citation>
    <scope>NUCLEOTIDE SEQUENCE</scope>
    <source>
        <strain evidence="7">LEGE 11479</strain>
    </source>
</reference>
<evidence type="ECO:0000313" key="8">
    <source>
        <dbReference type="Proteomes" id="UP000615026"/>
    </source>
</evidence>
<dbReference type="InterPro" id="IPR004029">
    <property type="entry name" value="UreE_N"/>
</dbReference>
<evidence type="ECO:0000256" key="1">
    <source>
        <dbReference type="ARBA" id="ARBA00004496"/>
    </source>
</evidence>
<keyword evidence="3 5" id="KW-0533">Nickel</keyword>
<evidence type="ECO:0000256" key="2">
    <source>
        <dbReference type="ARBA" id="ARBA00022490"/>
    </source>
</evidence>
<comment type="subcellular location">
    <subcellularLocation>
        <location evidence="1 5">Cytoplasm</location>
    </subcellularLocation>
</comment>
<feature type="domain" description="UreE urease accessory N-terminal" evidence="6">
    <location>
        <begin position="1"/>
        <end position="85"/>
    </location>
</feature>
<dbReference type="PIRSF" id="PIRSF036402">
    <property type="entry name" value="Ureas_acces_UreE"/>
    <property type="match status" value="1"/>
</dbReference>
<accession>A0A928X0S1</accession>
<evidence type="ECO:0000256" key="5">
    <source>
        <dbReference type="HAMAP-Rule" id="MF_00822"/>
    </source>
</evidence>
<dbReference type="Proteomes" id="UP000615026">
    <property type="component" value="Unassembled WGS sequence"/>
</dbReference>
<dbReference type="InterPro" id="IPR007864">
    <property type="entry name" value="UreE_C_dom"/>
</dbReference>
<evidence type="ECO:0000259" key="6">
    <source>
        <dbReference type="SMART" id="SM00988"/>
    </source>
</evidence>
<evidence type="ECO:0000313" key="7">
    <source>
        <dbReference type="EMBL" id="MBE9065721.1"/>
    </source>
</evidence>
<gene>
    <name evidence="5 7" type="primary">ureE</name>
    <name evidence="7" type="ORF">IQ260_03540</name>
</gene>
<dbReference type="AlphaFoldDB" id="A0A928X0S1"/>
<keyword evidence="2 5" id="KW-0963">Cytoplasm</keyword>
<proteinExistence type="inferred from homology"/>
<dbReference type="NCBIfam" id="NF009751">
    <property type="entry name" value="PRK13261.1-1"/>
    <property type="match status" value="1"/>
</dbReference>
<dbReference type="SUPFAM" id="SSF69287">
    <property type="entry name" value="Urease metallochaperone UreE, N-terminal domain"/>
    <property type="match status" value="1"/>
</dbReference>
<dbReference type="GO" id="GO:0005737">
    <property type="term" value="C:cytoplasm"/>
    <property type="evidence" value="ECO:0007669"/>
    <property type="project" value="UniProtKB-SubCell"/>
</dbReference>
<protein>
    <recommendedName>
        <fullName evidence="5">Urease accessory protein UreE</fullName>
    </recommendedName>
</protein>
<organism evidence="7 8">
    <name type="scientific">Leptolyngbya cf. ectocarpi LEGE 11479</name>
    <dbReference type="NCBI Taxonomy" id="1828722"/>
    <lineage>
        <taxon>Bacteria</taxon>
        <taxon>Bacillati</taxon>
        <taxon>Cyanobacteriota</taxon>
        <taxon>Cyanophyceae</taxon>
        <taxon>Leptolyngbyales</taxon>
        <taxon>Leptolyngbyaceae</taxon>
        <taxon>Leptolyngbya group</taxon>
        <taxon>Leptolyngbya</taxon>
    </lineage>
</organism>
<dbReference type="InterPro" id="IPR012406">
    <property type="entry name" value="UreE"/>
</dbReference>
<dbReference type="EMBL" id="JADEXP010000016">
    <property type="protein sequence ID" value="MBE9065721.1"/>
    <property type="molecule type" value="Genomic_DNA"/>
</dbReference>
<keyword evidence="4 5" id="KW-0143">Chaperone</keyword>
<comment type="function">
    <text evidence="5">Involved in urease metallocenter assembly. Binds nickel. Probably functions as a nickel donor during metallocenter assembly.</text>
</comment>
<evidence type="ECO:0000256" key="4">
    <source>
        <dbReference type="ARBA" id="ARBA00023186"/>
    </source>
</evidence>
<dbReference type="HAMAP" id="MF_00822">
    <property type="entry name" value="UreE"/>
    <property type="match status" value="1"/>
</dbReference>